<feature type="non-terminal residue" evidence="1">
    <location>
        <position position="1"/>
    </location>
</feature>
<name>A0A381RK48_9ZZZZ</name>
<evidence type="ECO:0000313" key="1">
    <source>
        <dbReference type="EMBL" id="SUZ92212.1"/>
    </source>
</evidence>
<sequence>VQQIGFDTGLPLWIYQESPSFGIKLSSVPSQWDSGIEYPPDFLPVVLVLWFGADPPPPTQ</sequence>
<protein>
    <submittedName>
        <fullName evidence="1">Uncharacterized protein</fullName>
    </submittedName>
</protein>
<dbReference type="AlphaFoldDB" id="A0A381RK48"/>
<proteinExistence type="predicted"/>
<dbReference type="EMBL" id="UINC01002041">
    <property type="protein sequence ID" value="SUZ92212.1"/>
    <property type="molecule type" value="Genomic_DNA"/>
</dbReference>
<accession>A0A381RK48</accession>
<reference evidence="1" key="1">
    <citation type="submission" date="2018-05" db="EMBL/GenBank/DDBJ databases">
        <authorList>
            <person name="Lanie J.A."/>
            <person name="Ng W.-L."/>
            <person name="Kazmierczak K.M."/>
            <person name="Andrzejewski T.M."/>
            <person name="Davidsen T.M."/>
            <person name="Wayne K.J."/>
            <person name="Tettelin H."/>
            <person name="Glass J.I."/>
            <person name="Rusch D."/>
            <person name="Podicherti R."/>
            <person name="Tsui H.-C.T."/>
            <person name="Winkler M.E."/>
        </authorList>
    </citation>
    <scope>NUCLEOTIDE SEQUENCE</scope>
</reference>
<gene>
    <name evidence="1" type="ORF">METZ01_LOCUS45066</name>
</gene>
<organism evidence="1">
    <name type="scientific">marine metagenome</name>
    <dbReference type="NCBI Taxonomy" id="408172"/>
    <lineage>
        <taxon>unclassified sequences</taxon>
        <taxon>metagenomes</taxon>
        <taxon>ecological metagenomes</taxon>
    </lineage>
</organism>